<evidence type="ECO:0000313" key="1">
    <source>
        <dbReference type="EMBL" id="JAH53001.1"/>
    </source>
</evidence>
<protein>
    <submittedName>
        <fullName evidence="1">Uncharacterized protein</fullName>
    </submittedName>
</protein>
<dbReference type="EMBL" id="GBXM01055576">
    <property type="protein sequence ID" value="JAH53001.1"/>
    <property type="molecule type" value="Transcribed_RNA"/>
</dbReference>
<reference evidence="1" key="1">
    <citation type="submission" date="2014-11" db="EMBL/GenBank/DDBJ databases">
        <authorList>
            <person name="Amaro Gonzalez C."/>
        </authorList>
    </citation>
    <scope>NUCLEOTIDE SEQUENCE</scope>
</reference>
<reference evidence="1" key="2">
    <citation type="journal article" date="2015" name="Fish Shellfish Immunol.">
        <title>Early steps in the European eel (Anguilla anguilla)-Vibrio vulnificus interaction in the gills: Role of the RtxA13 toxin.</title>
        <authorList>
            <person name="Callol A."/>
            <person name="Pajuelo D."/>
            <person name="Ebbesson L."/>
            <person name="Teles M."/>
            <person name="MacKenzie S."/>
            <person name="Amaro C."/>
        </authorList>
    </citation>
    <scope>NUCLEOTIDE SEQUENCE</scope>
</reference>
<proteinExistence type="predicted"/>
<sequence>MSLPFMVQTIAVEYISTDRNGPENNRIKGTDKSF</sequence>
<name>A0A0E9THD2_ANGAN</name>
<dbReference type="AlphaFoldDB" id="A0A0E9THD2"/>
<organism evidence="1">
    <name type="scientific">Anguilla anguilla</name>
    <name type="common">European freshwater eel</name>
    <name type="synonym">Muraena anguilla</name>
    <dbReference type="NCBI Taxonomy" id="7936"/>
    <lineage>
        <taxon>Eukaryota</taxon>
        <taxon>Metazoa</taxon>
        <taxon>Chordata</taxon>
        <taxon>Craniata</taxon>
        <taxon>Vertebrata</taxon>
        <taxon>Euteleostomi</taxon>
        <taxon>Actinopterygii</taxon>
        <taxon>Neopterygii</taxon>
        <taxon>Teleostei</taxon>
        <taxon>Anguilliformes</taxon>
        <taxon>Anguillidae</taxon>
        <taxon>Anguilla</taxon>
    </lineage>
</organism>
<accession>A0A0E9THD2</accession>